<reference evidence="2 3" key="1">
    <citation type="submission" date="2016-10" db="EMBL/GenBank/DDBJ databases">
        <authorList>
            <person name="Varghese N."/>
            <person name="Submissions S."/>
        </authorList>
    </citation>
    <scope>NUCLEOTIDE SEQUENCE [LARGE SCALE GENOMIC DNA]</scope>
    <source>
        <strain evidence="2 3">DSM 16643</strain>
    </source>
</reference>
<protein>
    <submittedName>
        <fullName evidence="2">Uncharacterized protein</fullName>
    </submittedName>
</protein>
<keyword evidence="3" id="KW-1185">Reference proteome</keyword>
<dbReference type="AlphaFoldDB" id="A0A1G5VKL2"/>
<evidence type="ECO:0000313" key="3">
    <source>
        <dbReference type="Proteomes" id="UP000323439"/>
    </source>
</evidence>
<name>A0A1G5VKL2_9EURY</name>
<accession>A0A1G5VKL2</accession>
<dbReference type="OrthoDB" id="78232at2157"/>
<dbReference type="EMBL" id="FMXB01000004">
    <property type="protein sequence ID" value="SDA46379.1"/>
    <property type="molecule type" value="Genomic_DNA"/>
</dbReference>
<dbReference type="RefSeq" id="WP_149731320.1">
    <property type="nucleotide sequence ID" value="NZ_FMXB01000004.1"/>
</dbReference>
<evidence type="ECO:0000256" key="1">
    <source>
        <dbReference type="SAM" id="Coils"/>
    </source>
</evidence>
<dbReference type="Proteomes" id="UP000323439">
    <property type="component" value="Unassembled WGS sequence"/>
</dbReference>
<organism evidence="2 3">
    <name type="scientific">Methanobrevibacter millerae</name>
    <dbReference type="NCBI Taxonomy" id="230361"/>
    <lineage>
        <taxon>Archaea</taxon>
        <taxon>Methanobacteriati</taxon>
        <taxon>Methanobacteriota</taxon>
        <taxon>Methanomada group</taxon>
        <taxon>Methanobacteria</taxon>
        <taxon>Methanobacteriales</taxon>
        <taxon>Methanobacteriaceae</taxon>
        <taxon>Methanobrevibacter</taxon>
    </lineage>
</organism>
<sequence>MGIFKKSPAEEKLEELTGGFTLSDGYKAILRANNIDLKTGERIKSQIKEEIKLNIVSEEGLQTRLRYLISQNAKKSALPKEEAKAPEVDDSHPLKNYENQVTELKAEYDAKEKVVENLIEKSFAPPQITYDKFMDSVKNCTKVFDTQVDSAMSIINLTTKKTPRIDRELEERIRNMKTIIAHIDDLTNELIINLSSNKEVEMDVDMLFDDMEHLIDSVKKYD</sequence>
<proteinExistence type="predicted"/>
<keyword evidence="1" id="KW-0175">Coiled coil</keyword>
<feature type="coiled-coil region" evidence="1">
    <location>
        <begin position="94"/>
        <end position="121"/>
    </location>
</feature>
<evidence type="ECO:0000313" key="2">
    <source>
        <dbReference type="EMBL" id="SDA46379.1"/>
    </source>
</evidence>
<gene>
    <name evidence="2" type="ORF">SAMN02910315_00703</name>
</gene>